<dbReference type="InterPro" id="IPR010400">
    <property type="entry name" value="PITH_dom"/>
</dbReference>
<feature type="domain" description="Thioredoxin" evidence="2">
    <location>
        <begin position="1"/>
        <end position="108"/>
    </location>
</feature>
<dbReference type="FunFam" id="3.40.30.10:FF:000245">
    <property type="entry name" value="Thioredoxin"/>
    <property type="match status" value="1"/>
</dbReference>
<dbReference type="InterPro" id="IPR037047">
    <property type="entry name" value="PITH_dom_sf"/>
</dbReference>
<organism evidence="4 5">
    <name type="scientific">Leptotrombidium deliense</name>
    <dbReference type="NCBI Taxonomy" id="299467"/>
    <lineage>
        <taxon>Eukaryota</taxon>
        <taxon>Metazoa</taxon>
        <taxon>Ecdysozoa</taxon>
        <taxon>Arthropoda</taxon>
        <taxon>Chelicerata</taxon>
        <taxon>Arachnida</taxon>
        <taxon>Acari</taxon>
        <taxon>Acariformes</taxon>
        <taxon>Trombidiformes</taxon>
        <taxon>Prostigmata</taxon>
        <taxon>Anystina</taxon>
        <taxon>Parasitengona</taxon>
        <taxon>Trombiculoidea</taxon>
        <taxon>Trombiculidae</taxon>
        <taxon>Leptotrombidium</taxon>
    </lineage>
</organism>
<sequence>MPVLVVEDDSMFQQELTNAESKLAVVDFTAAWCGPCQRIAPFFEQLSNKYSRGAVFMKVDVDRCADTAASNGVNAMPTFIFFRNKVKVGRLQGADPRALENKVQELLGSATEESASNTGVPGQIDLLSLIAKSDCECLNESDEHPLSHCLSSTKSQYLESDCDEQLIINLGFSQSVKLHSIKIQGPIENGPKTIKFFINQPRTIGFDQAEAMDCVQMLELTPKELVDGSTIPLRYVKFQNVQNLQLFVKDNQNGTETTRINYICLVGSPVSTTNMSDFKRIAGKKGESH</sequence>
<dbReference type="Gene3D" id="3.40.30.10">
    <property type="entry name" value="Glutaredoxin"/>
    <property type="match status" value="1"/>
</dbReference>
<dbReference type="Gene3D" id="2.60.120.470">
    <property type="entry name" value="PITH domain"/>
    <property type="match status" value="1"/>
</dbReference>
<dbReference type="InterPro" id="IPR013766">
    <property type="entry name" value="Thioredoxin_domain"/>
</dbReference>
<gene>
    <name evidence="4" type="ORF">B4U80_03876</name>
</gene>
<accession>A0A443SLM8</accession>
<dbReference type="PANTHER" id="PTHR46115">
    <property type="entry name" value="THIOREDOXIN-LIKE PROTEIN 1"/>
    <property type="match status" value="1"/>
</dbReference>
<dbReference type="STRING" id="299467.A0A443SLM8"/>
<dbReference type="SUPFAM" id="SSF49785">
    <property type="entry name" value="Galactose-binding domain-like"/>
    <property type="match status" value="1"/>
</dbReference>
<dbReference type="InterPro" id="IPR036249">
    <property type="entry name" value="Thioredoxin-like_sf"/>
</dbReference>
<dbReference type="InterPro" id="IPR008979">
    <property type="entry name" value="Galactose-bd-like_sf"/>
</dbReference>
<keyword evidence="5" id="KW-1185">Reference proteome</keyword>
<dbReference type="OrthoDB" id="2121326at2759"/>
<dbReference type="PROSITE" id="PS00194">
    <property type="entry name" value="THIOREDOXIN_1"/>
    <property type="match status" value="1"/>
</dbReference>
<dbReference type="InterPro" id="IPR017937">
    <property type="entry name" value="Thioredoxin_CS"/>
</dbReference>
<dbReference type="AlphaFoldDB" id="A0A443SLM8"/>
<keyword evidence="1" id="KW-1015">Disulfide bond</keyword>
<dbReference type="PROSITE" id="PS51352">
    <property type="entry name" value="THIOREDOXIN_2"/>
    <property type="match status" value="1"/>
</dbReference>
<dbReference type="EMBL" id="NCKV01001403">
    <property type="protein sequence ID" value="RWS28402.1"/>
    <property type="molecule type" value="Genomic_DNA"/>
</dbReference>
<evidence type="ECO:0000313" key="5">
    <source>
        <dbReference type="Proteomes" id="UP000288716"/>
    </source>
</evidence>
<reference evidence="4 5" key="1">
    <citation type="journal article" date="2018" name="Gigascience">
        <title>Genomes of trombidid mites reveal novel predicted allergens and laterally-transferred genes associated with secondary metabolism.</title>
        <authorList>
            <person name="Dong X."/>
            <person name="Chaisiri K."/>
            <person name="Xia D."/>
            <person name="Armstrong S.D."/>
            <person name="Fang Y."/>
            <person name="Donnelly M.J."/>
            <person name="Kadowaki T."/>
            <person name="McGarry J.W."/>
            <person name="Darby A.C."/>
            <person name="Makepeace B.L."/>
        </authorList>
    </citation>
    <scope>NUCLEOTIDE SEQUENCE [LARGE SCALE GENOMIC DNA]</scope>
    <source>
        <strain evidence="4">UoL-UT</strain>
    </source>
</reference>
<comment type="caution">
    <text evidence="4">The sequence shown here is derived from an EMBL/GenBank/DDBJ whole genome shotgun (WGS) entry which is preliminary data.</text>
</comment>
<dbReference type="SUPFAM" id="SSF52833">
    <property type="entry name" value="Thioredoxin-like"/>
    <property type="match status" value="1"/>
</dbReference>
<dbReference type="Pfam" id="PF00085">
    <property type="entry name" value="Thioredoxin"/>
    <property type="match status" value="1"/>
</dbReference>
<name>A0A443SLM8_9ACAR</name>
<evidence type="ECO:0000259" key="2">
    <source>
        <dbReference type="PROSITE" id="PS51352"/>
    </source>
</evidence>
<feature type="domain" description="PITH" evidence="3">
    <location>
        <begin position="115"/>
        <end position="285"/>
    </location>
</feature>
<evidence type="ECO:0000259" key="3">
    <source>
        <dbReference type="PROSITE" id="PS51532"/>
    </source>
</evidence>
<dbReference type="VEuPathDB" id="VectorBase:LDEU003638"/>
<dbReference type="Proteomes" id="UP000288716">
    <property type="component" value="Unassembled WGS sequence"/>
</dbReference>
<dbReference type="PRINTS" id="PR00421">
    <property type="entry name" value="THIOREDOXIN"/>
</dbReference>
<evidence type="ECO:0000256" key="1">
    <source>
        <dbReference type="ARBA" id="ARBA00023157"/>
    </source>
</evidence>
<protein>
    <submittedName>
        <fullName evidence="4">Thioredoxin-like protein 1</fullName>
    </submittedName>
</protein>
<evidence type="ECO:0000313" key="4">
    <source>
        <dbReference type="EMBL" id="RWS28402.1"/>
    </source>
</evidence>
<dbReference type="CDD" id="cd02947">
    <property type="entry name" value="TRX_family"/>
    <property type="match status" value="1"/>
</dbReference>
<proteinExistence type="predicted"/>
<dbReference type="PROSITE" id="PS51532">
    <property type="entry name" value="PITH"/>
    <property type="match status" value="1"/>
</dbReference>
<dbReference type="GO" id="GO:0005737">
    <property type="term" value="C:cytoplasm"/>
    <property type="evidence" value="ECO:0007669"/>
    <property type="project" value="UniProtKB-ARBA"/>
</dbReference>
<dbReference type="Pfam" id="PF06201">
    <property type="entry name" value="PITH"/>
    <property type="match status" value="1"/>
</dbReference>